<organism evidence="1 2">
    <name type="scientific">Bauhinia variegata</name>
    <name type="common">Purple orchid tree</name>
    <name type="synonym">Phanera variegata</name>
    <dbReference type="NCBI Taxonomy" id="167791"/>
    <lineage>
        <taxon>Eukaryota</taxon>
        <taxon>Viridiplantae</taxon>
        <taxon>Streptophyta</taxon>
        <taxon>Embryophyta</taxon>
        <taxon>Tracheophyta</taxon>
        <taxon>Spermatophyta</taxon>
        <taxon>Magnoliopsida</taxon>
        <taxon>eudicotyledons</taxon>
        <taxon>Gunneridae</taxon>
        <taxon>Pentapetalae</taxon>
        <taxon>rosids</taxon>
        <taxon>fabids</taxon>
        <taxon>Fabales</taxon>
        <taxon>Fabaceae</taxon>
        <taxon>Cercidoideae</taxon>
        <taxon>Cercideae</taxon>
        <taxon>Bauhiniinae</taxon>
        <taxon>Bauhinia</taxon>
    </lineage>
</organism>
<reference evidence="1 2" key="1">
    <citation type="journal article" date="2022" name="DNA Res.">
        <title>Chromosomal-level genome assembly of the orchid tree Bauhinia variegata (Leguminosae; Cercidoideae) supports the allotetraploid origin hypothesis of Bauhinia.</title>
        <authorList>
            <person name="Zhong Y."/>
            <person name="Chen Y."/>
            <person name="Zheng D."/>
            <person name="Pang J."/>
            <person name="Liu Y."/>
            <person name="Luo S."/>
            <person name="Meng S."/>
            <person name="Qian L."/>
            <person name="Wei D."/>
            <person name="Dai S."/>
            <person name="Zhou R."/>
        </authorList>
    </citation>
    <scope>NUCLEOTIDE SEQUENCE [LARGE SCALE GENOMIC DNA]</scope>
    <source>
        <strain evidence="1">BV-YZ2020</strain>
    </source>
</reference>
<name>A0ACB9Q140_BAUVA</name>
<dbReference type="Proteomes" id="UP000828941">
    <property type="component" value="Chromosome 2"/>
</dbReference>
<protein>
    <submittedName>
        <fullName evidence="1">Uncharacterized protein</fullName>
    </submittedName>
</protein>
<comment type="caution">
    <text evidence="1">The sequence shown here is derived from an EMBL/GenBank/DDBJ whole genome shotgun (WGS) entry which is preliminary data.</text>
</comment>
<gene>
    <name evidence="1" type="ORF">L6164_003532</name>
</gene>
<sequence length="387" mass="42856">MAGFFTFLFLLNLMAVFNIELPSVAYGDTVTILSIDGGGVKGIIPAVVLKHLEESLQKVSGDSNARIADYFDVVAGTSTGGLMTAMLTAPDPENAGHPLFTADGIIEFYKKECPHIFYENIWFNFLHRPKYDAVYLHNKTRELLKETRLEETLTKVVIPSFDMELLEPVMFSSFKTKKSPDLNALLSDIVLSTSAAPTYLPPYYFKNGDTEFNMIDGGAVAASPALVAITEVAEEVEDSQLLMLSLGTGVQKHTGSKAIIASHWSEIHWGIHAKNFSSYDMVDYYVTKVFQAQQTPENYLRIEEYNLPEENDSLDKSTEANLNALEKIGSNLLNEPAVPSNIHPGTNADALDRLAVRLYKIKQQRLANSLGRKGSGKIIKEMASWFA</sequence>
<dbReference type="EMBL" id="CM039427">
    <property type="protein sequence ID" value="KAI4354685.1"/>
    <property type="molecule type" value="Genomic_DNA"/>
</dbReference>
<evidence type="ECO:0000313" key="2">
    <source>
        <dbReference type="Proteomes" id="UP000828941"/>
    </source>
</evidence>
<accession>A0ACB9Q140</accession>
<keyword evidence="2" id="KW-1185">Reference proteome</keyword>
<proteinExistence type="predicted"/>
<evidence type="ECO:0000313" key="1">
    <source>
        <dbReference type="EMBL" id="KAI4354685.1"/>
    </source>
</evidence>